<keyword evidence="2" id="KW-1185">Reference proteome</keyword>
<feature type="non-terminal residue" evidence="1">
    <location>
        <position position="77"/>
    </location>
</feature>
<dbReference type="Proteomes" id="UP000265520">
    <property type="component" value="Unassembled WGS sequence"/>
</dbReference>
<evidence type="ECO:0000313" key="2">
    <source>
        <dbReference type="Proteomes" id="UP000265520"/>
    </source>
</evidence>
<reference evidence="1 2" key="1">
    <citation type="journal article" date="2018" name="Front. Plant Sci.">
        <title>Red Clover (Trifolium pratense) and Zigzag Clover (T. medium) - A Picture of Genomic Similarities and Differences.</title>
        <authorList>
            <person name="Dluhosova J."/>
            <person name="Istvanek J."/>
            <person name="Nedelnik J."/>
            <person name="Repkova J."/>
        </authorList>
    </citation>
    <scope>NUCLEOTIDE SEQUENCE [LARGE SCALE GENOMIC DNA]</scope>
    <source>
        <strain evidence="2">cv. 10/8</strain>
        <tissue evidence="1">Leaf</tissue>
    </source>
</reference>
<organism evidence="1 2">
    <name type="scientific">Trifolium medium</name>
    <dbReference type="NCBI Taxonomy" id="97028"/>
    <lineage>
        <taxon>Eukaryota</taxon>
        <taxon>Viridiplantae</taxon>
        <taxon>Streptophyta</taxon>
        <taxon>Embryophyta</taxon>
        <taxon>Tracheophyta</taxon>
        <taxon>Spermatophyta</taxon>
        <taxon>Magnoliopsida</taxon>
        <taxon>eudicotyledons</taxon>
        <taxon>Gunneridae</taxon>
        <taxon>Pentapetalae</taxon>
        <taxon>rosids</taxon>
        <taxon>fabids</taxon>
        <taxon>Fabales</taxon>
        <taxon>Fabaceae</taxon>
        <taxon>Papilionoideae</taxon>
        <taxon>50 kb inversion clade</taxon>
        <taxon>NPAAA clade</taxon>
        <taxon>Hologalegina</taxon>
        <taxon>IRL clade</taxon>
        <taxon>Trifolieae</taxon>
        <taxon>Trifolium</taxon>
    </lineage>
</organism>
<evidence type="ECO:0000313" key="1">
    <source>
        <dbReference type="EMBL" id="MCI57901.1"/>
    </source>
</evidence>
<comment type="caution">
    <text evidence="1">The sequence shown here is derived from an EMBL/GenBank/DDBJ whole genome shotgun (WGS) entry which is preliminary data.</text>
</comment>
<accession>A0A392T9X2</accession>
<sequence>MSLNGLKGVGVVYKHSLASIINRCRTIWCIQNSSPPVDAKGLKGVDQRAYAVSFPTDGANVLMLPQVRISERLSALR</sequence>
<dbReference type="AlphaFoldDB" id="A0A392T9X2"/>
<dbReference type="EMBL" id="LXQA010536969">
    <property type="protein sequence ID" value="MCI57901.1"/>
    <property type="molecule type" value="Genomic_DNA"/>
</dbReference>
<protein>
    <submittedName>
        <fullName evidence="1">Uncharacterized protein</fullName>
    </submittedName>
</protein>
<name>A0A392T9X2_9FABA</name>
<proteinExistence type="predicted"/>